<name>A0A480AVX4_9BURK</name>
<dbReference type="CDD" id="cd02042">
    <property type="entry name" value="ParAB_family"/>
    <property type="match status" value="1"/>
</dbReference>
<reference evidence="3" key="1">
    <citation type="submission" date="2019-03" db="EMBL/GenBank/DDBJ databases">
        <title>Aquabacterium pictum sp.nov., the first bacteriochlorophyll a-containing freshwater bacterium in the genus Aquabacterium of the class Betaproteobacteria.</title>
        <authorList>
            <person name="Hirose S."/>
            <person name="Tank M."/>
            <person name="Hara E."/>
            <person name="Tamaki H."/>
            <person name="Takaichi S."/>
            <person name="Haruta S."/>
            <person name="Hanada S."/>
        </authorList>
    </citation>
    <scope>NUCLEOTIDE SEQUENCE [LARGE SCALE GENOMIC DNA]</scope>
    <source>
        <strain evidence="3">W35</strain>
    </source>
</reference>
<comment type="caution">
    <text evidence="2">The sequence shown here is derived from an EMBL/GenBank/DDBJ whole genome shotgun (WGS) entry which is preliminary data.</text>
</comment>
<proteinExistence type="predicted"/>
<gene>
    <name evidence="2" type="primary">repA</name>
    <name evidence="2" type="ORF">AQPW35_47350</name>
</gene>
<accession>A0A480AVX4</accession>
<dbReference type="InterPro" id="IPR025669">
    <property type="entry name" value="AAA_dom"/>
</dbReference>
<dbReference type="Proteomes" id="UP000301751">
    <property type="component" value="Unassembled WGS sequence"/>
</dbReference>
<evidence type="ECO:0000313" key="2">
    <source>
        <dbReference type="EMBL" id="GCL65654.1"/>
    </source>
</evidence>
<dbReference type="SUPFAM" id="SSF52540">
    <property type="entry name" value="P-loop containing nucleoside triphosphate hydrolases"/>
    <property type="match status" value="1"/>
</dbReference>
<feature type="domain" description="AAA" evidence="1">
    <location>
        <begin position="113"/>
        <end position="275"/>
    </location>
</feature>
<dbReference type="InterPro" id="IPR027417">
    <property type="entry name" value="P-loop_NTPase"/>
</dbReference>
<dbReference type="EMBL" id="BJCL01000018">
    <property type="protein sequence ID" value="GCL65654.1"/>
    <property type="molecule type" value="Genomic_DNA"/>
</dbReference>
<organism evidence="2 3">
    <name type="scientific">Pseudaquabacterium pictum</name>
    <dbReference type="NCBI Taxonomy" id="2315236"/>
    <lineage>
        <taxon>Bacteria</taxon>
        <taxon>Pseudomonadati</taxon>
        <taxon>Pseudomonadota</taxon>
        <taxon>Betaproteobacteria</taxon>
        <taxon>Burkholderiales</taxon>
        <taxon>Sphaerotilaceae</taxon>
        <taxon>Pseudaquabacterium</taxon>
    </lineage>
</organism>
<dbReference type="PANTHER" id="PTHR13696:SF52">
    <property type="entry name" value="PARA FAMILY PROTEIN CT_582"/>
    <property type="match status" value="1"/>
</dbReference>
<dbReference type="Gene3D" id="3.40.50.300">
    <property type="entry name" value="P-loop containing nucleotide triphosphate hydrolases"/>
    <property type="match status" value="1"/>
</dbReference>
<dbReference type="PANTHER" id="PTHR13696">
    <property type="entry name" value="P-LOOP CONTAINING NUCLEOSIDE TRIPHOSPHATE HYDROLASE"/>
    <property type="match status" value="1"/>
</dbReference>
<dbReference type="Pfam" id="PF13614">
    <property type="entry name" value="AAA_31"/>
    <property type="match status" value="1"/>
</dbReference>
<evidence type="ECO:0000313" key="3">
    <source>
        <dbReference type="Proteomes" id="UP000301751"/>
    </source>
</evidence>
<keyword evidence="3" id="KW-1185">Reference proteome</keyword>
<sequence length="400" mass="43625">MTNILVEGREQVELADIGLQAERAKKILAKVRKAMLAPNVQKEAPHFSPAQLGSLVNLDTRQIDYRAKKGGTLPAGGLNAAGTRREFSLPDVRKWSRELRAGRMRPAGAEAITIAVANFKGGVTKTTTAVTLAQGLSIRGHKVLVIDCDPQGSLTTLFGILPDAEVEAEHTILPLCLGEQDSVEYAIRPTYWDGIDLIPATSVLFSAEFALPGRQRDEGQGFQFWNVLHYGIEQARQTYDVIVIDTPPALSYVTINAMMAADGIITPLPPNALDFASSVQFWDLFFDLTKELVARGKSKRYEFVDVLLSKVDAGDIATNVVREWISAAYGSKVLPIEIPKTSTAASASAEFGSVYDMKPGSAGSRTIKRAVEAYDQFVEIVEAQMVGAWLRQAQQLREST</sequence>
<evidence type="ECO:0000259" key="1">
    <source>
        <dbReference type="Pfam" id="PF13614"/>
    </source>
</evidence>
<dbReference type="RefSeq" id="WP_228027274.1">
    <property type="nucleotide sequence ID" value="NZ_BJCL01000018.1"/>
</dbReference>
<protein>
    <submittedName>
        <fullName evidence="2">Plasmid partitioning protein RepA</fullName>
    </submittedName>
</protein>
<dbReference type="AlphaFoldDB" id="A0A480AVX4"/>
<dbReference type="InterPro" id="IPR050678">
    <property type="entry name" value="DNA_Partitioning_ATPase"/>
</dbReference>